<evidence type="ECO:0000256" key="1">
    <source>
        <dbReference type="SAM" id="MobiDB-lite"/>
    </source>
</evidence>
<dbReference type="SUPFAM" id="SSF54593">
    <property type="entry name" value="Glyoxalase/Bleomycin resistance protein/Dihydroxybiphenyl dioxygenase"/>
    <property type="match status" value="1"/>
</dbReference>
<proteinExistence type="predicted"/>
<sequence length="259" mass="27255">MRFQRIDLPVHNPDHWADWFATTLGLTRLSGSPEAPDVPDAPVATDASCGVALGWTELRFVQDAHPEPGSARNTGETNDTSDAGDADGTGESAARGHHLAFAVPTGTIEDAAAWIIAVTGERLMDDDGTTLIDRGGSWASRSIYFRGPEHSILELIEHADRPAPAPDSTPGVLRDSGPDLLLGVAEIGIGTPDVAGTAADLENSDRAADLPFGFGDPAHKVIAAYGDSDGAFILAAADRPWYPTQDVLPVTSRPTVEMQ</sequence>
<organism evidence="2 3">
    <name type="scientific">Candidatus Corynebacterium faecigallinarum</name>
    <dbReference type="NCBI Taxonomy" id="2838528"/>
    <lineage>
        <taxon>Bacteria</taxon>
        <taxon>Bacillati</taxon>
        <taxon>Actinomycetota</taxon>
        <taxon>Actinomycetes</taxon>
        <taxon>Mycobacteriales</taxon>
        <taxon>Corynebacteriaceae</taxon>
        <taxon>Corynebacterium</taxon>
    </lineage>
</organism>
<evidence type="ECO:0008006" key="4">
    <source>
        <dbReference type="Google" id="ProtNLM"/>
    </source>
</evidence>
<gene>
    <name evidence="2" type="ORF">H9751_06650</name>
</gene>
<dbReference type="Proteomes" id="UP000823858">
    <property type="component" value="Unassembled WGS sequence"/>
</dbReference>
<comment type="caution">
    <text evidence="2">The sequence shown here is derived from an EMBL/GenBank/DDBJ whole genome shotgun (WGS) entry which is preliminary data.</text>
</comment>
<feature type="region of interest" description="Disordered" evidence="1">
    <location>
        <begin position="65"/>
        <end position="92"/>
    </location>
</feature>
<dbReference type="InterPro" id="IPR029068">
    <property type="entry name" value="Glyas_Bleomycin-R_OHBP_Dase"/>
</dbReference>
<reference evidence="2" key="1">
    <citation type="journal article" date="2021" name="PeerJ">
        <title>Extensive microbial diversity within the chicken gut microbiome revealed by metagenomics and culture.</title>
        <authorList>
            <person name="Gilroy R."/>
            <person name="Ravi A."/>
            <person name="Getino M."/>
            <person name="Pursley I."/>
            <person name="Horton D.L."/>
            <person name="Alikhan N.F."/>
            <person name="Baker D."/>
            <person name="Gharbi K."/>
            <person name="Hall N."/>
            <person name="Watson M."/>
            <person name="Adriaenssens E.M."/>
            <person name="Foster-Nyarko E."/>
            <person name="Jarju S."/>
            <person name="Secka A."/>
            <person name="Antonio M."/>
            <person name="Oren A."/>
            <person name="Chaudhuri R.R."/>
            <person name="La Ragione R."/>
            <person name="Hildebrand F."/>
            <person name="Pallen M.J."/>
        </authorList>
    </citation>
    <scope>NUCLEOTIDE SEQUENCE</scope>
    <source>
        <strain evidence="2">ChiHjej13B12-4958</strain>
    </source>
</reference>
<name>A0A9D2QCR5_9CORY</name>
<reference evidence="2" key="2">
    <citation type="submission" date="2021-04" db="EMBL/GenBank/DDBJ databases">
        <authorList>
            <person name="Gilroy R."/>
        </authorList>
    </citation>
    <scope>NUCLEOTIDE SEQUENCE</scope>
    <source>
        <strain evidence="2">ChiHjej13B12-4958</strain>
    </source>
</reference>
<evidence type="ECO:0000313" key="2">
    <source>
        <dbReference type="EMBL" id="HJC85205.1"/>
    </source>
</evidence>
<dbReference type="EMBL" id="DWVP01000015">
    <property type="protein sequence ID" value="HJC85205.1"/>
    <property type="molecule type" value="Genomic_DNA"/>
</dbReference>
<dbReference type="AlphaFoldDB" id="A0A9D2QCR5"/>
<accession>A0A9D2QCR5</accession>
<protein>
    <recommendedName>
        <fullName evidence="4">VOC domain-containing protein</fullName>
    </recommendedName>
</protein>
<dbReference type="Gene3D" id="3.10.180.10">
    <property type="entry name" value="2,3-Dihydroxybiphenyl 1,2-Dioxygenase, domain 1"/>
    <property type="match status" value="1"/>
</dbReference>
<evidence type="ECO:0000313" key="3">
    <source>
        <dbReference type="Proteomes" id="UP000823858"/>
    </source>
</evidence>